<feature type="transmembrane region" description="Helical" evidence="7">
    <location>
        <begin position="81"/>
        <end position="101"/>
    </location>
</feature>
<keyword evidence="6 7" id="KW-0472">Membrane</keyword>
<dbReference type="Pfam" id="PF01040">
    <property type="entry name" value="UbiA"/>
    <property type="match status" value="1"/>
</dbReference>
<feature type="transmembrane region" description="Helical" evidence="7">
    <location>
        <begin position="259"/>
        <end position="278"/>
    </location>
</feature>
<protein>
    <submittedName>
        <fullName evidence="8">HPT, homogentisate phytyltransferase / homogentisate geranylgeranyltransferase</fullName>
    </submittedName>
</protein>
<dbReference type="PANTHER" id="PTHR43009">
    <property type="entry name" value="HOMOGENTISATE SOLANESYLTRANSFERASE, CHLOROPLASTIC"/>
    <property type="match status" value="1"/>
</dbReference>
<feature type="transmembrane region" description="Helical" evidence="7">
    <location>
        <begin position="211"/>
        <end position="230"/>
    </location>
</feature>
<dbReference type="InterPro" id="IPR000537">
    <property type="entry name" value="UbiA_prenyltransferase"/>
</dbReference>
<proteinExistence type="inferred from homology"/>
<dbReference type="EMBL" id="CP024785">
    <property type="protein sequence ID" value="AUB40210.1"/>
    <property type="molecule type" value="Genomic_DNA"/>
</dbReference>
<dbReference type="PANTHER" id="PTHR43009:SF7">
    <property type="entry name" value="HOMOGENTISATE GERANYLGERANYLTRANSFERASE, CHLOROPLASTIC"/>
    <property type="match status" value="1"/>
</dbReference>
<evidence type="ECO:0000313" key="8">
    <source>
        <dbReference type="EMBL" id="AUB40210.1"/>
    </source>
</evidence>
<accession>A0A2K8SXV7</accession>
<evidence type="ECO:0000313" key="9">
    <source>
        <dbReference type="Proteomes" id="UP000232003"/>
    </source>
</evidence>
<dbReference type="OrthoDB" id="419081at2"/>
<dbReference type="GO" id="GO:0004659">
    <property type="term" value="F:prenyltransferase activity"/>
    <property type="evidence" value="ECO:0007669"/>
    <property type="project" value="InterPro"/>
</dbReference>
<feature type="transmembrane region" description="Helical" evidence="7">
    <location>
        <begin position="316"/>
        <end position="337"/>
    </location>
</feature>
<dbReference type="RefSeq" id="WP_100900992.1">
    <property type="nucleotide sequence ID" value="NZ_CAWNNC010000001.1"/>
</dbReference>
<dbReference type="InterPro" id="IPR044878">
    <property type="entry name" value="UbiA_sf"/>
</dbReference>
<gene>
    <name evidence="8" type="ORF">COO91_06216</name>
</gene>
<dbReference type="KEGG" id="nfl:COO91_06216"/>
<dbReference type="NCBIfam" id="NF009525">
    <property type="entry name" value="PRK12887.1"/>
    <property type="match status" value="1"/>
</dbReference>
<name>A0A2K8SXV7_9NOSO</name>
<keyword evidence="4 7" id="KW-0812">Transmembrane</keyword>
<keyword evidence="3 8" id="KW-0808">Transferase</keyword>
<dbReference type="Gene3D" id="1.10.357.140">
    <property type="entry name" value="UbiA prenyltransferase"/>
    <property type="match status" value="1"/>
</dbReference>
<dbReference type="GO" id="GO:0016020">
    <property type="term" value="C:membrane"/>
    <property type="evidence" value="ECO:0007669"/>
    <property type="project" value="UniProtKB-SubCell"/>
</dbReference>
<evidence type="ECO:0000256" key="5">
    <source>
        <dbReference type="ARBA" id="ARBA00022989"/>
    </source>
</evidence>
<dbReference type="AlphaFoldDB" id="A0A2K8SXV7"/>
<evidence type="ECO:0000256" key="7">
    <source>
        <dbReference type="SAM" id="Phobius"/>
    </source>
</evidence>
<sequence length="338" mass="37605">MSQSSQNSPLPGKAVKSYFHWLYAFWKFSRPHTIIGTSLSVLGLYFIAIAISNPTDSLFPFGYATSTMLSTSHGKPTPDSLFPVLGAWIACLCGNVYIVGLNQLEDVDIDKINKPHLPLASGEFSRQTGQLIVAFTGILALVVAWLTGPFLFGMVAISLSIGTAYSLPPIRLKQFPFWAALCIFSVRGTIVNLGLYLHYSWVLKQSQVIPPVVWVLTLFILVFTFAIAIFKDIPDIEGDRLYNISTFTIKLGSQAVFNLALWVITVCYLGIILVGVLGMASVNPIFLVITHLALLVWMWLRSLAVDLQDKSAIAQFYQFIWKLFFIEYFIFPIACLLA</sequence>
<feature type="transmembrane region" description="Helical" evidence="7">
    <location>
        <begin position="177"/>
        <end position="199"/>
    </location>
</feature>
<dbReference type="CDD" id="cd13960">
    <property type="entry name" value="PT_UbiA_HPT1"/>
    <property type="match status" value="1"/>
</dbReference>
<dbReference type="Proteomes" id="UP000232003">
    <property type="component" value="Chromosome"/>
</dbReference>
<feature type="transmembrane region" description="Helical" evidence="7">
    <location>
        <begin position="33"/>
        <end position="51"/>
    </location>
</feature>
<keyword evidence="9" id="KW-1185">Reference proteome</keyword>
<evidence type="ECO:0000256" key="6">
    <source>
        <dbReference type="ARBA" id="ARBA00023136"/>
    </source>
</evidence>
<comment type="subcellular location">
    <subcellularLocation>
        <location evidence="1">Membrane</location>
        <topology evidence="1">Multi-pass membrane protein</topology>
    </subcellularLocation>
</comment>
<evidence type="ECO:0000256" key="4">
    <source>
        <dbReference type="ARBA" id="ARBA00022692"/>
    </source>
</evidence>
<evidence type="ECO:0000256" key="1">
    <source>
        <dbReference type="ARBA" id="ARBA00004141"/>
    </source>
</evidence>
<reference evidence="8 9" key="1">
    <citation type="submission" date="2017-11" db="EMBL/GenBank/DDBJ databases">
        <title>Complete genome of a free-living desiccation-tolerant cyanobacterium and its photosynthetic adaptation to extreme terrestrial habitat.</title>
        <authorList>
            <person name="Shang J."/>
        </authorList>
    </citation>
    <scope>NUCLEOTIDE SEQUENCE [LARGE SCALE GENOMIC DNA]</scope>
    <source>
        <strain evidence="8 9">CCNUN1</strain>
    </source>
</reference>
<feature type="transmembrane region" description="Helical" evidence="7">
    <location>
        <begin position="285"/>
        <end position="304"/>
    </location>
</feature>
<evidence type="ECO:0000256" key="2">
    <source>
        <dbReference type="ARBA" id="ARBA00005985"/>
    </source>
</evidence>
<dbReference type="InterPro" id="IPR044502">
    <property type="entry name" value="AtHST-like"/>
</dbReference>
<keyword evidence="5 7" id="KW-1133">Transmembrane helix</keyword>
<organism evidence="8 9">
    <name type="scientific">Nostoc flagelliforme CCNUN1</name>
    <dbReference type="NCBI Taxonomy" id="2038116"/>
    <lineage>
        <taxon>Bacteria</taxon>
        <taxon>Bacillati</taxon>
        <taxon>Cyanobacteriota</taxon>
        <taxon>Cyanophyceae</taxon>
        <taxon>Nostocales</taxon>
        <taxon>Nostocaceae</taxon>
        <taxon>Nostoc</taxon>
    </lineage>
</organism>
<comment type="similarity">
    <text evidence="2">Belongs to the UbiA prenyltransferase family.</text>
</comment>
<evidence type="ECO:0000256" key="3">
    <source>
        <dbReference type="ARBA" id="ARBA00022679"/>
    </source>
</evidence>
<feature type="transmembrane region" description="Helical" evidence="7">
    <location>
        <begin position="131"/>
        <end position="157"/>
    </location>
</feature>